<reference evidence="1" key="1">
    <citation type="submission" date="2022-02" db="EMBL/GenBank/DDBJ databases">
        <title>Plant Genome Project.</title>
        <authorList>
            <person name="Zhang R.-G."/>
        </authorList>
    </citation>
    <scope>NUCLEOTIDE SEQUENCE</scope>
    <source>
        <strain evidence="1">AT1</strain>
    </source>
</reference>
<accession>A0ACC0LMJ1</accession>
<comment type="caution">
    <text evidence="1">The sequence shown here is derived from an EMBL/GenBank/DDBJ whole genome shotgun (WGS) entry which is preliminary data.</text>
</comment>
<proteinExistence type="predicted"/>
<keyword evidence="2" id="KW-1185">Reference proteome</keyword>
<name>A0ACC0LMJ1_RHOML</name>
<dbReference type="Proteomes" id="UP001062846">
    <property type="component" value="Chromosome 11"/>
</dbReference>
<evidence type="ECO:0000313" key="2">
    <source>
        <dbReference type="Proteomes" id="UP001062846"/>
    </source>
</evidence>
<organism evidence="1 2">
    <name type="scientific">Rhododendron molle</name>
    <name type="common">Chinese azalea</name>
    <name type="synonym">Azalea mollis</name>
    <dbReference type="NCBI Taxonomy" id="49168"/>
    <lineage>
        <taxon>Eukaryota</taxon>
        <taxon>Viridiplantae</taxon>
        <taxon>Streptophyta</taxon>
        <taxon>Embryophyta</taxon>
        <taxon>Tracheophyta</taxon>
        <taxon>Spermatophyta</taxon>
        <taxon>Magnoliopsida</taxon>
        <taxon>eudicotyledons</taxon>
        <taxon>Gunneridae</taxon>
        <taxon>Pentapetalae</taxon>
        <taxon>asterids</taxon>
        <taxon>Ericales</taxon>
        <taxon>Ericaceae</taxon>
        <taxon>Ericoideae</taxon>
        <taxon>Rhodoreae</taxon>
        <taxon>Rhododendron</taxon>
    </lineage>
</organism>
<gene>
    <name evidence="1" type="ORF">RHMOL_Rhmol11G0002400</name>
</gene>
<protein>
    <submittedName>
        <fullName evidence="1">Uncharacterized protein</fullName>
    </submittedName>
</protein>
<sequence>MGPRADLAGSHGFGRKSSLELCHTTFSSVLDSVCDADHDPCPYIVSEEFLCPDVPYPSNRDCSIMVTDLVPPAILWDVDEIVDIQIVTEVWAVNRYLTEG</sequence>
<dbReference type="EMBL" id="CM046398">
    <property type="protein sequence ID" value="KAI8529807.1"/>
    <property type="molecule type" value="Genomic_DNA"/>
</dbReference>
<evidence type="ECO:0000313" key="1">
    <source>
        <dbReference type="EMBL" id="KAI8529807.1"/>
    </source>
</evidence>